<dbReference type="Gene3D" id="3.40.190.290">
    <property type="match status" value="1"/>
</dbReference>
<sequence>MGRAYLPHAELAVRDWVCGKAGFRPRTAVWTEHTSTAVRLAAAGVGVCAASAHVVRGAVGEDCAILTPDPVWRRTLTVHARVPPTGAAEAFVDHLRATWPDLARVRRHDNRGLPAAPS</sequence>
<dbReference type="EMBL" id="CP022433">
    <property type="protein sequence ID" value="ASN27219.1"/>
    <property type="molecule type" value="Genomic_DNA"/>
</dbReference>
<dbReference type="InterPro" id="IPR005119">
    <property type="entry name" value="LysR_subst-bd"/>
</dbReference>
<dbReference type="STRING" id="1355015.LK06_026740"/>
<reference evidence="2 3" key="1">
    <citation type="submission" date="2017-07" db="EMBL/GenBank/DDBJ databases">
        <title>Genome sequence of Streptomyces pluripotens MUSC 137T.</title>
        <authorList>
            <person name="Ser H.-L."/>
            <person name="Lee L.-H."/>
        </authorList>
    </citation>
    <scope>NUCLEOTIDE SEQUENCE [LARGE SCALE GENOMIC DNA]</scope>
    <source>
        <strain evidence="2 3">MUSC 137</strain>
    </source>
</reference>
<evidence type="ECO:0000313" key="3">
    <source>
        <dbReference type="Proteomes" id="UP000031501"/>
    </source>
</evidence>
<keyword evidence="3" id="KW-1185">Reference proteome</keyword>
<evidence type="ECO:0000313" key="2">
    <source>
        <dbReference type="EMBL" id="ASN27219.1"/>
    </source>
</evidence>
<name>A0A221P4N3_9ACTN</name>
<dbReference type="Proteomes" id="UP000031501">
    <property type="component" value="Chromosome"/>
</dbReference>
<organism evidence="2 3">
    <name type="scientific">Streptomyces pluripotens</name>
    <dbReference type="NCBI Taxonomy" id="1355015"/>
    <lineage>
        <taxon>Bacteria</taxon>
        <taxon>Bacillati</taxon>
        <taxon>Actinomycetota</taxon>
        <taxon>Actinomycetes</taxon>
        <taxon>Kitasatosporales</taxon>
        <taxon>Streptomycetaceae</taxon>
        <taxon>Streptomyces</taxon>
    </lineage>
</organism>
<dbReference type="KEGG" id="splu:LK06_026740"/>
<accession>A0A221P4N3</accession>
<dbReference type="SUPFAM" id="SSF53850">
    <property type="entry name" value="Periplasmic binding protein-like II"/>
    <property type="match status" value="1"/>
</dbReference>
<evidence type="ECO:0000259" key="1">
    <source>
        <dbReference type="Pfam" id="PF03466"/>
    </source>
</evidence>
<protein>
    <recommendedName>
        <fullName evidence="1">LysR substrate-binding domain-containing protein</fullName>
    </recommendedName>
</protein>
<gene>
    <name evidence="2" type="ORF">LK07_27900</name>
</gene>
<proteinExistence type="predicted"/>
<dbReference type="AlphaFoldDB" id="A0A221P4N3"/>
<feature type="domain" description="LysR substrate-binding" evidence="1">
    <location>
        <begin position="17"/>
        <end position="98"/>
    </location>
</feature>
<dbReference type="Pfam" id="PF03466">
    <property type="entry name" value="LysR_substrate"/>
    <property type="match status" value="1"/>
</dbReference>